<sequence length="127" mass="14165">LDLLLYLIRRDEIDIHDIPIAKITEQYCSHMEVIKQIDPDVAGEFLVLAATLMEIKTRLLLPHIEDGDEGDEGYNVVFGDGDDGDDGFEVELRHAPPEQFGGRVIALMVGMAALLVALLAYFVWVVK</sequence>
<dbReference type="Gene3D" id="6.10.250.2410">
    <property type="match status" value="1"/>
</dbReference>
<feature type="non-terminal residue" evidence="2">
    <location>
        <position position="1"/>
    </location>
</feature>
<dbReference type="EMBL" id="LAZR01068114">
    <property type="protein sequence ID" value="KKK50249.1"/>
    <property type="molecule type" value="Genomic_DNA"/>
</dbReference>
<proteinExistence type="predicted"/>
<dbReference type="InterPro" id="IPR003768">
    <property type="entry name" value="ScpA"/>
</dbReference>
<dbReference type="PANTHER" id="PTHR33969">
    <property type="entry name" value="SEGREGATION AND CONDENSATION PROTEIN A"/>
    <property type="match status" value="1"/>
</dbReference>
<organism evidence="2">
    <name type="scientific">marine sediment metagenome</name>
    <dbReference type="NCBI Taxonomy" id="412755"/>
    <lineage>
        <taxon>unclassified sequences</taxon>
        <taxon>metagenomes</taxon>
        <taxon>ecological metagenomes</taxon>
    </lineage>
</organism>
<protein>
    <recommendedName>
        <fullName evidence="3">Segregation/condensation protein A</fullName>
    </recommendedName>
</protein>
<dbReference type="Pfam" id="PF02616">
    <property type="entry name" value="SMC_ScpA"/>
    <property type="match status" value="1"/>
</dbReference>
<gene>
    <name evidence="2" type="ORF">LCGC14_3126900</name>
</gene>
<keyword evidence="1" id="KW-1133">Transmembrane helix</keyword>
<feature type="transmembrane region" description="Helical" evidence="1">
    <location>
        <begin position="104"/>
        <end position="124"/>
    </location>
</feature>
<name>A0A0F8Y7Y7_9ZZZZ</name>
<evidence type="ECO:0000313" key="2">
    <source>
        <dbReference type="EMBL" id="KKK50249.1"/>
    </source>
</evidence>
<dbReference type="PANTHER" id="PTHR33969:SF2">
    <property type="entry name" value="SEGREGATION AND CONDENSATION PROTEIN A"/>
    <property type="match status" value="1"/>
</dbReference>
<reference evidence="2" key="1">
    <citation type="journal article" date="2015" name="Nature">
        <title>Complex archaea that bridge the gap between prokaryotes and eukaryotes.</title>
        <authorList>
            <person name="Spang A."/>
            <person name="Saw J.H."/>
            <person name="Jorgensen S.L."/>
            <person name="Zaremba-Niedzwiedzka K."/>
            <person name="Martijn J."/>
            <person name="Lind A.E."/>
            <person name="van Eijk R."/>
            <person name="Schleper C."/>
            <person name="Guy L."/>
            <person name="Ettema T.J."/>
        </authorList>
    </citation>
    <scope>NUCLEOTIDE SEQUENCE</scope>
</reference>
<evidence type="ECO:0000256" key="1">
    <source>
        <dbReference type="SAM" id="Phobius"/>
    </source>
</evidence>
<keyword evidence="1" id="KW-0472">Membrane</keyword>
<comment type="caution">
    <text evidence="2">The sequence shown here is derived from an EMBL/GenBank/DDBJ whole genome shotgun (WGS) entry which is preliminary data.</text>
</comment>
<keyword evidence="1" id="KW-0812">Transmembrane</keyword>
<dbReference type="AlphaFoldDB" id="A0A0F8Y7Y7"/>
<evidence type="ECO:0008006" key="3">
    <source>
        <dbReference type="Google" id="ProtNLM"/>
    </source>
</evidence>
<accession>A0A0F8Y7Y7</accession>